<sequence length="626" mass="70946">MNPEAVLRDMTAQEQRFVIGIDYGTTYTGVAYATPNSNKLPLEEISLIQDWGLNMDNHDKIPSVYSYSLPTEAMEQNWGSDLSEDAVAMIHTKLELDTVTVAGELELLIQALDGMKSLSFQDLRRAGVLPAFPDEPAEQIVTRYLYRVFLHLSAVIRNFSEELRKRVPVDIVITVPTEWRYRAKNSTYHAVTNAGFDRKFFPLLKDIIFVTEPEAAAIYTARHLKNTMGGDFLKPGECFVLCDAGGGTVDVVSYKVWQVEPSLELERVGIPTGDKCGAIYIDIAFKKWLRELLGEKHYSKLDGNLNLDRISLYATEGKAMRKLMKSFDDLKKRFCKGHRDMPLDLPPPLENLTLSPGVNEGEIIITYATIKGFFDQCVKKIIDLLEGHIRQIERLGKRTKNIFLVGGFGESKYLQQEIDFSLRLRNIKLRVPDTSWTAVVRGAVLWGIEKDTISNLSRATPCPQNFGICVNQAYSRVFHDEQDLTYHSFTKRPQAQEQLVWLMNKGDLVLSDNPHEVSHTITVPFKDNDPKKREIKIYSYPDNDHRPTRIQNSIDAKGLIIELKVSQILEYDLSDIPLASLVKSKGKNGVFYTAELKISLTLSPNQLESALSWGEVELATDFESWL</sequence>
<dbReference type="PANTHER" id="PTHR14187">
    <property type="entry name" value="ALPHA KINASE/ELONGATION FACTOR 2 KINASE"/>
    <property type="match status" value="1"/>
</dbReference>
<dbReference type="OrthoDB" id="2963168at2759"/>
<reference evidence="1 2" key="1">
    <citation type="submission" date="2016-05" db="EMBL/GenBank/DDBJ databases">
        <title>A degradative enzymes factory behind the ericoid mycorrhizal symbiosis.</title>
        <authorList>
            <consortium name="DOE Joint Genome Institute"/>
            <person name="Martino E."/>
            <person name="Morin E."/>
            <person name="Grelet G."/>
            <person name="Kuo A."/>
            <person name="Kohler A."/>
            <person name="Daghino S."/>
            <person name="Barry K."/>
            <person name="Choi C."/>
            <person name="Cichocki N."/>
            <person name="Clum A."/>
            <person name="Copeland A."/>
            <person name="Hainaut M."/>
            <person name="Haridas S."/>
            <person name="Labutti K."/>
            <person name="Lindquist E."/>
            <person name="Lipzen A."/>
            <person name="Khouja H.-R."/>
            <person name="Murat C."/>
            <person name="Ohm R."/>
            <person name="Olson A."/>
            <person name="Spatafora J."/>
            <person name="Veneault-Fourrey C."/>
            <person name="Henrissat B."/>
            <person name="Grigoriev I."/>
            <person name="Martin F."/>
            <person name="Perotto S."/>
        </authorList>
    </citation>
    <scope>NUCLEOTIDE SEQUENCE [LARGE SCALE GENOMIC DNA]</scope>
    <source>
        <strain evidence="1 2">UAMH 7357</strain>
    </source>
</reference>
<dbReference type="AlphaFoldDB" id="A0A2J6Q697"/>
<organism evidence="1 2">
    <name type="scientific">Hyaloscypha hepaticicola</name>
    <dbReference type="NCBI Taxonomy" id="2082293"/>
    <lineage>
        <taxon>Eukaryota</taxon>
        <taxon>Fungi</taxon>
        <taxon>Dikarya</taxon>
        <taxon>Ascomycota</taxon>
        <taxon>Pezizomycotina</taxon>
        <taxon>Leotiomycetes</taxon>
        <taxon>Helotiales</taxon>
        <taxon>Hyaloscyphaceae</taxon>
        <taxon>Hyaloscypha</taxon>
    </lineage>
</organism>
<dbReference type="CDD" id="cd10170">
    <property type="entry name" value="ASKHA_NBD_HSP70"/>
    <property type="match status" value="1"/>
</dbReference>
<dbReference type="Gene3D" id="3.30.420.40">
    <property type="match status" value="2"/>
</dbReference>
<dbReference type="InterPro" id="IPR043129">
    <property type="entry name" value="ATPase_NBD"/>
</dbReference>
<dbReference type="Proteomes" id="UP000235672">
    <property type="component" value="Unassembled WGS sequence"/>
</dbReference>
<evidence type="ECO:0000313" key="1">
    <source>
        <dbReference type="EMBL" id="PMD21792.1"/>
    </source>
</evidence>
<evidence type="ECO:0000313" key="2">
    <source>
        <dbReference type="Proteomes" id="UP000235672"/>
    </source>
</evidence>
<proteinExistence type="predicted"/>
<accession>A0A2J6Q697</accession>
<dbReference type="STRING" id="1745343.A0A2J6Q697"/>
<dbReference type="PANTHER" id="PTHR14187:SF82">
    <property type="entry name" value="FAMILY CHAPERONE, PUTATIVE (AFU_ORTHOLOGUE AFUA_7G08575)-RELATED"/>
    <property type="match status" value="1"/>
</dbReference>
<protein>
    <submittedName>
        <fullName evidence="1">Actin-like ATPase domain-containing protein</fullName>
    </submittedName>
</protein>
<dbReference type="Gene3D" id="3.90.640.10">
    <property type="entry name" value="Actin, Chain A, domain 4"/>
    <property type="match status" value="1"/>
</dbReference>
<dbReference type="SUPFAM" id="SSF53067">
    <property type="entry name" value="Actin-like ATPase domain"/>
    <property type="match status" value="2"/>
</dbReference>
<keyword evidence="2" id="KW-1185">Reference proteome</keyword>
<name>A0A2J6Q697_9HELO</name>
<dbReference type="EMBL" id="KZ613480">
    <property type="protein sequence ID" value="PMD21792.1"/>
    <property type="molecule type" value="Genomic_DNA"/>
</dbReference>
<gene>
    <name evidence="1" type="ORF">NA56DRAFT_748761</name>
</gene>